<dbReference type="EMBL" id="JAUOZS010000001">
    <property type="protein sequence ID" value="MDT8902440.1"/>
    <property type="molecule type" value="Genomic_DNA"/>
</dbReference>
<dbReference type="RefSeq" id="WP_413780920.1">
    <property type="nucleotide sequence ID" value="NZ_JAUOZS010000001.1"/>
</dbReference>
<dbReference type="PANTHER" id="PTHR39209">
    <property type="match status" value="1"/>
</dbReference>
<dbReference type="PANTHER" id="PTHR39209:SF2">
    <property type="entry name" value="CYTOPLASMIC PROTEIN"/>
    <property type="match status" value="1"/>
</dbReference>
<evidence type="ECO:0000313" key="2">
    <source>
        <dbReference type="EMBL" id="MDT8902440.1"/>
    </source>
</evidence>
<feature type="domain" description="B3/B4 tRNA-binding" evidence="1">
    <location>
        <begin position="60"/>
        <end position="214"/>
    </location>
</feature>
<dbReference type="SMART" id="SM00873">
    <property type="entry name" value="B3_4"/>
    <property type="match status" value="1"/>
</dbReference>
<name>A0ABU3P178_9FIRM</name>
<accession>A0ABU3P178</accession>
<sequence>MKFIVAPEIFDLFPAACFGVVVAKGFPQGDQPAVADKLAASLAAAGANFPDGVKSHPYIAAWRDAFTKLGLNPNKFASSVEALHTRAFKTGHIPSINSVVDLGNAVSLKHILPIGAHDIGRMAGDIHLRLSRPGDIFTPFGSPAAEEVPPGEIVYADGLEVRTRRWVWRQGDKAKIEADSRDIFFPIDGFADLNKNAVLAARDELTAAAASLGCKTETFFLDKNNPTADWSD</sequence>
<dbReference type="Gene3D" id="3.50.40.10">
    <property type="entry name" value="Phenylalanyl-trna Synthetase, Chain B, domain 3"/>
    <property type="match status" value="1"/>
</dbReference>
<reference evidence="2 3" key="1">
    <citation type="submission" date="2023-07" db="EMBL/GenBank/DDBJ databases">
        <title>The novel representative of Negativicutes class, Anaeroselena agilis gen. nov. sp. nov.</title>
        <authorList>
            <person name="Prokofeva M.I."/>
            <person name="Elcheninov A.G."/>
            <person name="Klyukina A."/>
            <person name="Kublanov I.V."/>
            <person name="Frolov E.N."/>
            <person name="Podosokorskaya O.A."/>
        </authorList>
    </citation>
    <scope>NUCLEOTIDE SEQUENCE [LARGE SCALE GENOMIC DNA]</scope>
    <source>
        <strain evidence="2 3">4137-cl</strain>
    </source>
</reference>
<protein>
    <submittedName>
        <fullName evidence="2">Phenylalanine--tRNA ligase beta subunit-related protein</fullName>
    </submittedName>
</protein>
<dbReference type="SUPFAM" id="SSF56037">
    <property type="entry name" value="PheT/TilS domain"/>
    <property type="match status" value="1"/>
</dbReference>
<dbReference type="Pfam" id="PF03483">
    <property type="entry name" value="B3_4"/>
    <property type="match status" value="1"/>
</dbReference>
<comment type="caution">
    <text evidence="2">The sequence shown here is derived from an EMBL/GenBank/DDBJ whole genome shotgun (WGS) entry which is preliminary data.</text>
</comment>
<dbReference type="InterPro" id="IPR005146">
    <property type="entry name" value="B3/B4_tRNA-bd"/>
</dbReference>
<keyword evidence="2" id="KW-0436">Ligase</keyword>
<dbReference type="Proteomes" id="UP001254848">
    <property type="component" value="Unassembled WGS sequence"/>
</dbReference>
<dbReference type="InterPro" id="IPR020825">
    <property type="entry name" value="Phe-tRNA_synthase-like_B3/B4"/>
</dbReference>
<dbReference type="GO" id="GO:0016874">
    <property type="term" value="F:ligase activity"/>
    <property type="evidence" value="ECO:0007669"/>
    <property type="project" value="UniProtKB-KW"/>
</dbReference>
<proteinExistence type="predicted"/>
<organism evidence="2 3">
    <name type="scientific">Anaeroselena agilis</name>
    <dbReference type="NCBI Taxonomy" id="3063788"/>
    <lineage>
        <taxon>Bacteria</taxon>
        <taxon>Bacillati</taxon>
        <taxon>Bacillota</taxon>
        <taxon>Negativicutes</taxon>
        <taxon>Acetonemataceae</taxon>
        <taxon>Anaeroselena</taxon>
    </lineage>
</organism>
<evidence type="ECO:0000259" key="1">
    <source>
        <dbReference type="SMART" id="SM00873"/>
    </source>
</evidence>
<keyword evidence="3" id="KW-1185">Reference proteome</keyword>
<evidence type="ECO:0000313" key="3">
    <source>
        <dbReference type="Proteomes" id="UP001254848"/>
    </source>
</evidence>
<gene>
    <name evidence="2" type="ORF">Q4T40_14415</name>
</gene>